<dbReference type="WBParaSite" id="ES5_v2.g15172.t1">
    <property type="protein sequence ID" value="ES5_v2.g15172.t1"/>
    <property type="gene ID" value="ES5_v2.g15172"/>
</dbReference>
<proteinExistence type="predicted"/>
<accession>A0AC34FDH0</accession>
<evidence type="ECO:0000313" key="1">
    <source>
        <dbReference type="Proteomes" id="UP000887579"/>
    </source>
</evidence>
<evidence type="ECO:0000313" key="2">
    <source>
        <dbReference type="WBParaSite" id="ES5_v2.g15172.t1"/>
    </source>
</evidence>
<sequence length="371" mass="42244">MITIGLVAANIIGGGFSYVDPKYVGWRLMFGFAAVPAVIQFIGFLFLPESPRWLFEHRGPKECQDVLDRIYNGDNVWVQYELEEIAVTHETQQKELEENGGDGFILGRIWKTPHIRKALIIGSTLQMFQQLCGINTIILKKRDVSLPSIDYSLKCDYANCDRCVTNDKCGFCSVKDQRKNGYCLTVADSNGDRNSKVGYCSKETGNEMHKPFNNETVFEFADVYCHTQFTIFPIILMVVFFTCFSSGFAPIPWVLNSEFYPLWARSTCISIATFTNWIFNLIVSLTFLSLSQAVTRAGTFFIYAIITVIALIFIYFFIPETKGCSIDEVELLFMTKRQRENNLRIRRLTVASFENTSFAGTRKNTALHEPS</sequence>
<name>A0AC34FDH0_9BILA</name>
<dbReference type="Proteomes" id="UP000887579">
    <property type="component" value="Unplaced"/>
</dbReference>
<protein>
    <submittedName>
        <fullName evidence="2">Major facilitator superfamily (MFS) profile domain-containing protein</fullName>
    </submittedName>
</protein>
<reference evidence="2" key="1">
    <citation type="submission" date="2022-11" db="UniProtKB">
        <authorList>
            <consortium name="WormBaseParasite"/>
        </authorList>
    </citation>
    <scope>IDENTIFICATION</scope>
</reference>
<organism evidence="1 2">
    <name type="scientific">Panagrolaimus sp. ES5</name>
    <dbReference type="NCBI Taxonomy" id="591445"/>
    <lineage>
        <taxon>Eukaryota</taxon>
        <taxon>Metazoa</taxon>
        <taxon>Ecdysozoa</taxon>
        <taxon>Nematoda</taxon>
        <taxon>Chromadorea</taxon>
        <taxon>Rhabditida</taxon>
        <taxon>Tylenchina</taxon>
        <taxon>Panagrolaimomorpha</taxon>
        <taxon>Panagrolaimoidea</taxon>
        <taxon>Panagrolaimidae</taxon>
        <taxon>Panagrolaimus</taxon>
    </lineage>
</organism>